<evidence type="ECO:0000313" key="1">
    <source>
        <dbReference type="EMBL" id="ABZ07764.1"/>
    </source>
</evidence>
<gene>
    <name evidence="1" type="ORF">ALOHA_HF4000ANIW141A21ctg1g49</name>
</gene>
<evidence type="ECO:0008006" key="2">
    <source>
        <dbReference type="Google" id="ProtNLM"/>
    </source>
</evidence>
<proteinExistence type="predicted"/>
<protein>
    <recommendedName>
        <fullName evidence="2">C2H2-type domain-containing protein</fullName>
    </recommendedName>
</protein>
<name>B3T5A5_9ZZZZ</name>
<organism evidence="1">
    <name type="scientific">uncultured marine microorganism HF4000_ANIW141A21</name>
    <dbReference type="NCBI Taxonomy" id="455535"/>
    <lineage>
        <taxon>unclassified sequences</taxon>
        <taxon>environmental samples</taxon>
    </lineage>
</organism>
<dbReference type="EMBL" id="EU016608">
    <property type="protein sequence ID" value="ABZ07764.1"/>
    <property type="molecule type" value="Genomic_DNA"/>
</dbReference>
<accession>B3T5A5</accession>
<reference evidence="1" key="1">
    <citation type="journal article" date="2008" name="ISME J.">
        <title>Genomic patterns of recombination, clonal divergence and environment in marine microbial populations.</title>
        <authorList>
            <person name="Konstantinidis K.T."/>
            <person name="Delong E.F."/>
        </authorList>
    </citation>
    <scope>NUCLEOTIDE SEQUENCE</scope>
</reference>
<dbReference type="AlphaFoldDB" id="B3T5A5"/>
<sequence>MSQNHTAITCFDCNHVFDSLTKYLNHVDRTSDEYCGVRNMMANP</sequence>